<gene>
    <name evidence="3" type="ORF">AB7878_06225</name>
</gene>
<dbReference type="EMBL" id="JBGBPY010000001">
    <property type="protein sequence ID" value="MEY2182008.1"/>
    <property type="molecule type" value="Genomic_DNA"/>
</dbReference>
<keyword evidence="1" id="KW-0812">Transmembrane</keyword>
<proteinExistence type="predicted"/>
<feature type="transmembrane region" description="Helical" evidence="1">
    <location>
        <begin position="233"/>
        <end position="252"/>
    </location>
</feature>
<dbReference type="Proteomes" id="UP001562159">
    <property type="component" value="Unassembled WGS sequence"/>
</dbReference>
<keyword evidence="1" id="KW-1133">Transmembrane helix</keyword>
<accession>A0ABV4ANP5</accession>
<evidence type="ECO:0000313" key="3">
    <source>
        <dbReference type="EMBL" id="MEY2182008.1"/>
    </source>
</evidence>
<evidence type="ECO:0008006" key="5">
    <source>
        <dbReference type="Google" id="ProtNLM"/>
    </source>
</evidence>
<dbReference type="PROSITE" id="PS51257">
    <property type="entry name" value="PROKAR_LIPOPROTEIN"/>
    <property type="match status" value="1"/>
</dbReference>
<evidence type="ECO:0000313" key="4">
    <source>
        <dbReference type="Proteomes" id="UP001562159"/>
    </source>
</evidence>
<keyword evidence="1" id="KW-0472">Membrane</keyword>
<feature type="chain" id="PRO_5047183569" description="DUF1461 domain-containing protein" evidence="2">
    <location>
        <begin position="24"/>
        <end position="272"/>
    </location>
</feature>
<organism evidence="3 4">
    <name type="scientific">Rhodanobacter humi</name>
    <dbReference type="NCBI Taxonomy" id="1888173"/>
    <lineage>
        <taxon>Bacteria</taxon>
        <taxon>Pseudomonadati</taxon>
        <taxon>Pseudomonadota</taxon>
        <taxon>Gammaproteobacteria</taxon>
        <taxon>Lysobacterales</taxon>
        <taxon>Rhodanobacteraceae</taxon>
        <taxon>Rhodanobacter</taxon>
    </lineage>
</organism>
<keyword evidence="4" id="KW-1185">Reference proteome</keyword>
<feature type="signal peptide" evidence="2">
    <location>
        <begin position="1"/>
        <end position="23"/>
    </location>
</feature>
<sequence>MKRALLAVLAVLCLALSACSQQALIGKLEPKAESSTAKAIIDQLRSGEFDAVKARLDPKYLSPDIGDKLHELAAAFPEGQPESVKIVGAYTSYFSKLGSPQQGAVFNLTYEYEFRDAWVVANVVLERQHDKLMIEGLHAKRMADSLEASNAFTFKGKGITHWLMFALTVADMLLCLYAFVLCLRTPIARRKWLWALFTLLGVTTLRFDWSSGHFAFQPISVQLFSGSAMAQPYGPWVLGLSIPLGAIWFLAVRRSLIAASAPPPLPDTAVSP</sequence>
<feature type="transmembrane region" description="Helical" evidence="1">
    <location>
        <begin position="192"/>
        <end position="209"/>
    </location>
</feature>
<keyword evidence="2" id="KW-0732">Signal</keyword>
<protein>
    <recommendedName>
        <fullName evidence="5">DUF1461 domain-containing protein</fullName>
    </recommendedName>
</protein>
<name>A0ABV4ANP5_9GAMM</name>
<evidence type="ECO:0000256" key="1">
    <source>
        <dbReference type="SAM" id="Phobius"/>
    </source>
</evidence>
<evidence type="ECO:0000256" key="2">
    <source>
        <dbReference type="SAM" id="SignalP"/>
    </source>
</evidence>
<reference evidence="3 4" key="1">
    <citation type="submission" date="2024-07" db="EMBL/GenBank/DDBJ databases">
        <title>Molecular mechanisms and environmental adaptations of flagellar loss and biofilm growth of Rhodanobacter under environmental stress.</title>
        <authorList>
            <person name="Chen M."/>
        </authorList>
    </citation>
    <scope>NUCLEOTIDE SEQUENCE [LARGE SCALE GENOMIC DNA]</scope>
    <source>
        <strain evidence="3 4">RS22</strain>
    </source>
</reference>
<comment type="caution">
    <text evidence="3">The sequence shown here is derived from an EMBL/GenBank/DDBJ whole genome shotgun (WGS) entry which is preliminary data.</text>
</comment>
<feature type="transmembrane region" description="Helical" evidence="1">
    <location>
        <begin position="159"/>
        <end position="180"/>
    </location>
</feature>